<proteinExistence type="predicted"/>
<reference evidence="1 2" key="1">
    <citation type="journal article" date="2015" name="Microbiome">
        <title>Genomic resolution of linkages in carbon, nitrogen, and sulfur cycling among widespread estuary sediment bacteria.</title>
        <authorList>
            <person name="Baker B.J."/>
            <person name="Lazar C.S."/>
            <person name="Teske A.P."/>
            <person name="Dick G.J."/>
        </authorList>
    </citation>
    <scope>NUCLEOTIDE SEQUENCE [LARGE SCALE GENOMIC DNA]</scope>
    <source>
        <strain evidence="1">SM23_42</strain>
    </source>
</reference>
<protein>
    <submittedName>
        <fullName evidence="1">Uncharacterized protein</fullName>
    </submittedName>
</protein>
<accession>A0A0S8FST9</accession>
<name>A0A0S8FST9_UNCW3</name>
<evidence type="ECO:0000313" key="1">
    <source>
        <dbReference type="EMBL" id="KPK63785.1"/>
    </source>
</evidence>
<gene>
    <name evidence="1" type="ORF">AMJ83_04830</name>
</gene>
<dbReference type="AlphaFoldDB" id="A0A0S8FST9"/>
<sequence>MKNKMLWKRDPHKINEIIDFGFCGTNPTAPIFRPQAMGNRRQGDNLISANWEVKSGNVEIR</sequence>
<organism evidence="1 2">
    <name type="scientific">candidate division WOR_3 bacterium SM23_42</name>
    <dbReference type="NCBI Taxonomy" id="1703779"/>
    <lineage>
        <taxon>Bacteria</taxon>
        <taxon>Bacteria division WOR-3</taxon>
    </lineage>
</organism>
<dbReference type="Proteomes" id="UP000051373">
    <property type="component" value="Unassembled WGS sequence"/>
</dbReference>
<evidence type="ECO:0000313" key="2">
    <source>
        <dbReference type="Proteomes" id="UP000051373"/>
    </source>
</evidence>
<dbReference type="EMBL" id="LJUJ01000008">
    <property type="protein sequence ID" value="KPK63785.1"/>
    <property type="molecule type" value="Genomic_DNA"/>
</dbReference>
<comment type="caution">
    <text evidence="1">The sequence shown here is derived from an EMBL/GenBank/DDBJ whole genome shotgun (WGS) entry which is preliminary data.</text>
</comment>
<dbReference type="STRING" id="1703779.AMJ83_04830"/>